<dbReference type="Proteomes" id="UP000249008">
    <property type="component" value="Chromosome 1"/>
</dbReference>
<evidence type="ECO:0000313" key="2">
    <source>
        <dbReference type="EMBL" id="SQJ02310.1"/>
    </source>
</evidence>
<dbReference type="Gene3D" id="1.25.40.10">
    <property type="entry name" value="Tetratricopeptide repeat domain"/>
    <property type="match status" value="2"/>
</dbReference>
<reference evidence="2 3" key="1">
    <citation type="submission" date="2018-06" db="EMBL/GenBank/DDBJ databases">
        <authorList>
            <consortium name="Pathogen Informatics"/>
            <person name="Doyle S."/>
        </authorList>
    </citation>
    <scope>NUCLEOTIDE SEQUENCE [LARGE SCALE GENOMIC DNA]</scope>
    <source>
        <strain evidence="2 3">NCTC12112</strain>
    </source>
</reference>
<feature type="coiled-coil region" evidence="1">
    <location>
        <begin position="279"/>
        <end position="329"/>
    </location>
</feature>
<accession>A0AAX2J996</accession>
<evidence type="ECO:0000256" key="1">
    <source>
        <dbReference type="SAM" id="Coils"/>
    </source>
</evidence>
<dbReference type="KEGG" id="ful:C4N20_13495"/>
<dbReference type="GeneID" id="78455835"/>
<dbReference type="SUPFAM" id="SSF48452">
    <property type="entry name" value="TPR-like"/>
    <property type="match status" value="1"/>
</dbReference>
<dbReference type="InterPro" id="IPR011990">
    <property type="entry name" value="TPR-like_helical_dom_sf"/>
</dbReference>
<gene>
    <name evidence="2" type="ORF">NCTC12112_01265</name>
</gene>
<keyword evidence="1" id="KW-0175">Coiled coil</keyword>
<evidence type="ECO:0000313" key="3">
    <source>
        <dbReference type="Proteomes" id="UP000249008"/>
    </source>
</evidence>
<name>A0AAX2J996_9FUSO</name>
<dbReference type="EMBL" id="LS483487">
    <property type="protein sequence ID" value="SQJ02310.1"/>
    <property type="molecule type" value="Genomic_DNA"/>
</dbReference>
<dbReference type="SUPFAM" id="SSF81901">
    <property type="entry name" value="HCP-like"/>
    <property type="match status" value="1"/>
</dbReference>
<sequence length="356" mass="42349">MDISTYIKYIQQEVKDKGFDDYVHVFYEYKNYLESRIEKNPKDIEAICQLAAVYLELRYGEDISIKLILDTLTNYIDEISIIDKSRIYVNLAFLYESNYDQKKCLYYLEEAIKLNLNTANAYNELARIRMENNFTGDILSLFEKACFLSPKMKYQYNYGVALFEYGYILKSKVLFEELLPKYENERRVLYGYGVCCFYTGDKRKAIEIANELAQGKNDDYIAESEIADLYFLCDEYSKYNEMHDNSDIEYYSDVKWLAPYFYCLKVQGKTEELQTKLSKVIAEKNNAIMEIEAEELDDDFTELEKNESIQEYQKEKNEIIIAFEKIINENYKPEIKIKLWLMYGCYMIDCPRHQSL</sequence>
<proteinExistence type="predicted"/>
<dbReference type="RefSeq" id="WP_005977736.1">
    <property type="nucleotide sequence ID" value="NZ_CABKNW010000002.1"/>
</dbReference>
<organism evidence="2 3">
    <name type="scientific">Fusobacterium ulcerans</name>
    <dbReference type="NCBI Taxonomy" id="861"/>
    <lineage>
        <taxon>Bacteria</taxon>
        <taxon>Fusobacteriati</taxon>
        <taxon>Fusobacteriota</taxon>
        <taxon>Fusobacteriia</taxon>
        <taxon>Fusobacteriales</taxon>
        <taxon>Fusobacteriaceae</taxon>
        <taxon>Fusobacterium</taxon>
    </lineage>
</organism>
<dbReference type="AlphaFoldDB" id="A0AAX2J996"/>
<protein>
    <submittedName>
        <fullName evidence="2">Type IV pilus biogenesis/stability protein PilW</fullName>
    </submittedName>
</protein>